<evidence type="ECO:0000256" key="21">
    <source>
        <dbReference type="SAM" id="Phobius"/>
    </source>
</evidence>
<dbReference type="AlphaFoldDB" id="A3GGC8"/>
<evidence type="ECO:0000256" key="1">
    <source>
        <dbReference type="ARBA" id="ARBA00000382"/>
    </source>
</evidence>
<evidence type="ECO:0000256" key="17">
    <source>
        <dbReference type="ARBA" id="ARBA00042373"/>
    </source>
</evidence>
<keyword evidence="21" id="KW-1133">Transmembrane helix</keyword>
<evidence type="ECO:0000256" key="14">
    <source>
        <dbReference type="ARBA" id="ARBA00023316"/>
    </source>
</evidence>
<dbReference type="OrthoDB" id="68336at2759"/>
<dbReference type="InterPro" id="IPR000490">
    <property type="entry name" value="Glyco_hydro_17"/>
</dbReference>
<comment type="catalytic activity">
    <reaction evidence="1">
        <text>Hydrolysis of (1-&gt;3)-beta-D-glucosidic linkages in (1-&gt;3)-beta-D-glucans.</text>
        <dbReference type="EC" id="3.2.1.39"/>
    </reaction>
</comment>
<dbReference type="GO" id="GO:0009986">
    <property type="term" value="C:cell surface"/>
    <property type="evidence" value="ECO:0007669"/>
    <property type="project" value="TreeGrafter"/>
</dbReference>
<keyword evidence="11 21" id="KW-0472">Membrane</keyword>
<keyword evidence="12" id="KW-0325">Glycoprotein</keyword>
<organism evidence="22 23">
    <name type="scientific">Scheffersomyces stipitis (strain ATCC 58785 / CBS 6054 / NBRC 10063 / NRRL Y-11545)</name>
    <name type="common">Yeast</name>
    <name type="synonym">Pichia stipitis</name>
    <dbReference type="NCBI Taxonomy" id="322104"/>
    <lineage>
        <taxon>Eukaryota</taxon>
        <taxon>Fungi</taxon>
        <taxon>Dikarya</taxon>
        <taxon>Ascomycota</taxon>
        <taxon>Saccharomycotina</taxon>
        <taxon>Pichiomycetes</taxon>
        <taxon>Debaryomycetaceae</taxon>
        <taxon>Scheffersomyces</taxon>
    </lineage>
</organism>
<keyword evidence="22" id="KW-0326">Glycosidase</keyword>
<keyword evidence="6" id="KW-1003">Cell membrane</keyword>
<dbReference type="STRING" id="322104.A3GGC8"/>
<dbReference type="PANTHER" id="PTHR16631">
    <property type="entry name" value="GLUCAN 1,3-BETA-GLUCOSIDASE"/>
    <property type="match status" value="1"/>
</dbReference>
<accession>A3GGC8</accession>
<comment type="function">
    <text evidence="16">Glucanases play a role in cell expansion during growth, in cell-cell fusion during mating, and in spore release during sporulation. This enzyme may be involved in beta-glucan degradation. Active on laminarin and lichenan.</text>
</comment>
<dbReference type="KEGG" id="pic:PICST_28554"/>
<feature type="region of interest" description="Disordered" evidence="20">
    <location>
        <begin position="1"/>
        <end position="20"/>
    </location>
</feature>
<evidence type="ECO:0000256" key="8">
    <source>
        <dbReference type="ARBA" id="ARBA00022525"/>
    </source>
</evidence>
<evidence type="ECO:0000256" key="9">
    <source>
        <dbReference type="ARBA" id="ARBA00022729"/>
    </source>
</evidence>
<dbReference type="Proteomes" id="UP000002258">
    <property type="component" value="Chromosome 1"/>
</dbReference>
<dbReference type="InterPro" id="IPR050732">
    <property type="entry name" value="Beta-glucan_modifiers"/>
</dbReference>
<dbReference type="EC" id="3.2.1.39" evidence="5"/>
<evidence type="ECO:0000313" key="23">
    <source>
        <dbReference type="Proteomes" id="UP000002258"/>
    </source>
</evidence>
<keyword evidence="9" id="KW-0732">Signal</keyword>
<evidence type="ECO:0000313" key="22">
    <source>
        <dbReference type="EMBL" id="EAZ63911.2"/>
    </source>
</evidence>
<dbReference type="GO" id="GO:0000272">
    <property type="term" value="P:polysaccharide catabolic process"/>
    <property type="evidence" value="ECO:0007669"/>
    <property type="project" value="UniProtKB-KW"/>
</dbReference>
<evidence type="ECO:0000256" key="16">
    <source>
        <dbReference type="ARBA" id="ARBA00037649"/>
    </source>
</evidence>
<dbReference type="InParanoid" id="A3GGC8"/>
<comment type="similarity">
    <text evidence="4 19">Belongs to the glycosyl hydrolase 17 family.</text>
</comment>
<dbReference type="eggNOG" id="ENOG502QTKT">
    <property type="taxonomic scope" value="Eukaryota"/>
</dbReference>
<dbReference type="GO" id="GO:0005576">
    <property type="term" value="C:extracellular region"/>
    <property type="evidence" value="ECO:0007669"/>
    <property type="project" value="TreeGrafter"/>
</dbReference>
<evidence type="ECO:0000256" key="18">
    <source>
        <dbReference type="ARBA" id="ARBA00043078"/>
    </source>
</evidence>
<keyword evidence="23" id="KW-1185">Reference proteome</keyword>
<dbReference type="GO" id="GO:0071555">
    <property type="term" value="P:cell wall organization"/>
    <property type="evidence" value="ECO:0007669"/>
    <property type="project" value="UniProtKB-KW"/>
</dbReference>
<keyword evidence="21" id="KW-0812">Transmembrane</keyword>
<keyword evidence="13" id="KW-0119">Carbohydrate metabolism</keyword>
<dbReference type="HOGENOM" id="CLU_490990_0_0_1"/>
<keyword evidence="10 22" id="KW-0378">Hydrolase</keyword>
<sequence length="555" mass="62370">MEDINAEDLRPPRVRRSATDSHLLTEGFGLDSAEGRPVYKKLEAYKLTRSRSNNYFSSLSDSPNPEEWTSFQLSKQIETPKSSGHPLSAARYPSVLRHDKTPGVEKIELEVVSPLTENPSLATTSNISPNNNGAGGGYGIQKYSLPYSSLLSPIETNSKNGFSRFHEATTGIEEKESQNSPESFSRENEASKKFKLTRSSLLNFVLVGLIILLICAFVPPMVILSGGTKGSVSKFFRKEGNRNEMLPMLMEKYGYLNQSRPGISEVSYKVEKPEDPYLFGLAYSPINALEPRCGLTKNEAILDLLAMQTVTGRIRNYGMQCNQSELILDSIQSLNLNMKLAMGVWIGTSDKINDDQMRTMKSVLSRYPRNLFESIFVGNEVLFRGDKTTKQLLSYINETRQFVHSLGYDIPVGTSEIGSLINTELIEGCDIIGANIHPFFGGEEVEKGSEWTLDFLKYQIEPINSKNTTIVITEVGWPSSGGRYQKALASIPNLKYLLEDFPCKARASGYGYYFFEAFDEPWKKVFYSGKNKWETEWGIFDKDRKKKVDFKSFGC</sequence>
<dbReference type="GO" id="GO:0009277">
    <property type="term" value="C:fungal-type cell wall"/>
    <property type="evidence" value="ECO:0007669"/>
    <property type="project" value="UniProtKB-ARBA"/>
</dbReference>
<evidence type="ECO:0000256" key="5">
    <source>
        <dbReference type="ARBA" id="ARBA00012780"/>
    </source>
</evidence>
<evidence type="ECO:0000256" key="6">
    <source>
        <dbReference type="ARBA" id="ARBA00022475"/>
    </source>
</evidence>
<name>A3GGC8_PICST</name>
<evidence type="ECO:0000256" key="12">
    <source>
        <dbReference type="ARBA" id="ARBA00023180"/>
    </source>
</evidence>
<dbReference type="SUPFAM" id="SSF51445">
    <property type="entry name" value="(Trans)glycosidases"/>
    <property type="match status" value="1"/>
</dbReference>
<dbReference type="Gene3D" id="3.20.20.80">
    <property type="entry name" value="Glycosidases"/>
    <property type="match status" value="2"/>
</dbReference>
<dbReference type="Pfam" id="PF00332">
    <property type="entry name" value="Glyco_hydro_17"/>
    <property type="match status" value="1"/>
</dbReference>
<keyword evidence="14" id="KW-0961">Cell wall biogenesis/degradation</keyword>
<keyword evidence="7" id="KW-0134">Cell wall</keyword>
<protein>
    <recommendedName>
        <fullName evidence="5">glucan endo-1,3-beta-D-glucosidase</fullName>
        <ecNumber evidence="5">3.2.1.39</ecNumber>
    </recommendedName>
    <alternativeName>
        <fullName evidence="18">Endo-1,3-beta-glucanase btgC</fullName>
    </alternativeName>
    <alternativeName>
        <fullName evidence="17">Laminarinase btgC</fullName>
    </alternativeName>
</protein>
<comment type="caution">
    <text evidence="22">The sequence shown here is derived from an EMBL/GenBank/DDBJ whole genome shotgun (WGS) entry which is preliminary data.</text>
</comment>
<feature type="transmembrane region" description="Helical" evidence="21">
    <location>
        <begin position="201"/>
        <end position="224"/>
    </location>
</feature>
<evidence type="ECO:0000256" key="19">
    <source>
        <dbReference type="RuleBase" id="RU004335"/>
    </source>
</evidence>
<dbReference type="RefSeq" id="XP_001387934.2">
    <property type="nucleotide sequence ID" value="XM_001387897.1"/>
</dbReference>
<evidence type="ECO:0000256" key="10">
    <source>
        <dbReference type="ARBA" id="ARBA00022801"/>
    </source>
</evidence>
<comment type="subcellular location">
    <subcellularLocation>
        <location evidence="3">Cell membrane</location>
        <topology evidence="3">Single-pass type II membrane protein</topology>
    </subcellularLocation>
    <subcellularLocation>
        <location evidence="2">Secreted</location>
        <location evidence="2">Cell wall</location>
    </subcellularLocation>
</comment>
<gene>
    <name evidence="22" type="primary">BOT2</name>
    <name evidence="22" type="ORF">PICST_28554</name>
</gene>
<reference evidence="22 23" key="1">
    <citation type="journal article" date="2007" name="Nat. Biotechnol.">
        <title>Genome sequence of the lignocellulose-bioconverting and xylose-fermenting yeast Pichia stipitis.</title>
        <authorList>
            <person name="Jeffries T.W."/>
            <person name="Grigoriev I.V."/>
            <person name="Grimwood J."/>
            <person name="Laplaza J.M."/>
            <person name="Aerts A."/>
            <person name="Salamov A."/>
            <person name="Schmutz J."/>
            <person name="Lindquist E."/>
            <person name="Dehal P."/>
            <person name="Shapiro H."/>
            <person name="Jin Y.S."/>
            <person name="Passoth V."/>
            <person name="Richardson P.M."/>
        </authorList>
    </citation>
    <scope>NUCLEOTIDE SEQUENCE [LARGE SCALE GENOMIC DNA]</scope>
    <source>
        <strain evidence="23">ATCC 58785 / CBS 6054 / NBRC 10063 / NRRL Y-11545</strain>
    </source>
</reference>
<dbReference type="InterPro" id="IPR017853">
    <property type="entry name" value="GH"/>
</dbReference>
<evidence type="ECO:0000256" key="2">
    <source>
        <dbReference type="ARBA" id="ARBA00004191"/>
    </source>
</evidence>
<dbReference type="GO" id="GO:0042973">
    <property type="term" value="F:glucan endo-1,3-beta-D-glucosidase activity"/>
    <property type="evidence" value="ECO:0007669"/>
    <property type="project" value="UniProtKB-EC"/>
</dbReference>
<dbReference type="GO" id="GO:0005886">
    <property type="term" value="C:plasma membrane"/>
    <property type="evidence" value="ECO:0007669"/>
    <property type="project" value="UniProtKB-SubCell"/>
</dbReference>
<evidence type="ECO:0000256" key="13">
    <source>
        <dbReference type="ARBA" id="ARBA00023277"/>
    </source>
</evidence>
<dbReference type="GeneID" id="4851327"/>
<evidence type="ECO:0000256" key="3">
    <source>
        <dbReference type="ARBA" id="ARBA00004401"/>
    </source>
</evidence>
<dbReference type="PANTHER" id="PTHR16631:SF17">
    <property type="entry name" value="GLUCAN ENDO-1,3-BETA-GLUCOSIDASE BTGC"/>
    <property type="match status" value="1"/>
</dbReference>
<proteinExistence type="inferred from homology"/>
<keyword evidence="8" id="KW-0964">Secreted</keyword>
<evidence type="ECO:0000256" key="4">
    <source>
        <dbReference type="ARBA" id="ARBA00008773"/>
    </source>
</evidence>
<dbReference type="EMBL" id="AAVQ01000001">
    <property type="protein sequence ID" value="EAZ63911.2"/>
    <property type="molecule type" value="Genomic_DNA"/>
</dbReference>
<evidence type="ECO:0000256" key="7">
    <source>
        <dbReference type="ARBA" id="ARBA00022512"/>
    </source>
</evidence>
<evidence type="ECO:0000256" key="15">
    <source>
        <dbReference type="ARBA" id="ARBA00023326"/>
    </source>
</evidence>
<evidence type="ECO:0000256" key="11">
    <source>
        <dbReference type="ARBA" id="ARBA00023136"/>
    </source>
</evidence>
<evidence type="ECO:0000256" key="20">
    <source>
        <dbReference type="SAM" id="MobiDB-lite"/>
    </source>
</evidence>
<keyword evidence="15" id="KW-0624">Polysaccharide degradation</keyword>